<dbReference type="RefSeq" id="WP_093224230.1">
    <property type="nucleotide sequence ID" value="NZ_LT629803.1"/>
</dbReference>
<dbReference type="NCBIfam" id="TIGR02293">
    <property type="entry name" value="TAS_TIGR02293"/>
    <property type="match status" value="1"/>
</dbReference>
<evidence type="ECO:0000313" key="3">
    <source>
        <dbReference type="Proteomes" id="UP000295254"/>
    </source>
</evidence>
<evidence type="ECO:0000259" key="1">
    <source>
        <dbReference type="Pfam" id="PF09722"/>
    </source>
</evidence>
<keyword evidence="3" id="KW-1185">Reference proteome</keyword>
<comment type="caution">
    <text evidence="2">The sequence shown here is derived from an EMBL/GenBank/DDBJ whole genome shotgun (WGS) entry which is preliminary data.</text>
</comment>
<dbReference type="STRING" id="95300.SAMN05216558_3237"/>
<dbReference type="InterPro" id="IPR011979">
    <property type="entry name" value="Antitox_Xre"/>
</dbReference>
<dbReference type="Proteomes" id="UP000295254">
    <property type="component" value="Unassembled WGS sequence"/>
</dbReference>
<dbReference type="Pfam" id="PF09722">
    <property type="entry name" value="Xre_MbcA_ParS_C"/>
    <property type="match status" value="1"/>
</dbReference>
<reference evidence="3" key="1">
    <citation type="journal article" date="2019" name="bioRxiv">
        <title>Bacterially produced spermidine induces plant systemic susceptibility to pathogens.</title>
        <authorList>
            <person name="Melnyk R.A."/>
            <person name="Beskrovnaya P.A."/>
            <person name="Liu Z."/>
            <person name="Song Y."/>
            <person name="Haney C.H."/>
        </authorList>
    </citation>
    <scope>NUCLEOTIDE SEQUENCE [LARGE SCALE GENOMIC DNA]</scope>
    <source>
        <strain evidence="3">Dha-51</strain>
    </source>
</reference>
<proteinExistence type="predicted"/>
<dbReference type="OrthoDB" id="8595277at2"/>
<dbReference type="InterPro" id="IPR024467">
    <property type="entry name" value="Xre/MbcA/ParS-like_toxin-bd"/>
</dbReference>
<accession>A0A1H2NZ55</accession>
<name>A0A1H2NZ55_PSEVA</name>
<dbReference type="EMBL" id="RRZK01000009">
    <property type="protein sequence ID" value="TDB64729.1"/>
    <property type="molecule type" value="Genomic_DNA"/>
</dbReference>
<sequence length="149" mass="17083">MIANLMCKDAYRDYRVRLELLLHIPTNASEQDIHDLIEAGFLADSVMVLYEAGSIGLTERNQIISLRNLKKRLATHQLLTVYESDRMFRFAHIIAMTVTLFGSNEKAKRWLSKPKDRFSGKTPFAMLSTFQGTRLVEEMLIQVAESIAF</sequence>
<gene>
    <name evidence="2" type="ORF">EIY72_09925</name>
</gene>
<dbReference type="AlphaFoldDB" id="A0A1H2NZ55"/>
<protein>
    <submittedName>
        <fullName evidence="2">DUF2384 domain-containing protein</fullName>
    </submittedName>
</protein>
<organism evidence="2 3">
    <name type="scientific">Pseudomonas vancouverensis</name>
    <dbReference type="NCBI Taxonomy" id="95300"/>
    <lineage>
        <taxon>Bacteria</taxon>
        <taxon>Pseudomonadati</taxon>
        <taxon>Pseudomonadota</taxon>
        <taxon>Gammaproteobacteria</taxon>
        <taxon>Pseudomonadales</taxon>
        <taxon>Pseudomonadaceae</taxon>
        <taxon>Pseudomonas</taxon>
    </lineage>
</organism>
<feature type="domain" description="Antitoxin Xre/MbcA/ParS-like toxin-binding" evidence="1">
    <location>
        <begin position="99"/>
        <end position="142"/>
    </location>
</feature>
<evidence type="ECO:0000313" key="2">
    <source>
        <dbReference type="EMBL" id="TDB64729.1"/>
    </source>
</evidence>